<keyword evidence="3" id="KW-1185">Reference proteome</keyword>
<evidence type="ECO:0000256" key="1">
    <source>
        <dbReference type="SAM" id="Phobius"/>
    </source>
</evidence>
<feature type="transmembrane region" description="Helical" evidence="1">
    <location>
        <begin position="18"/>
        <end position="39"/>
    </location>
</feature>
<dbReference type="InterPro" id="IPR053220">
    <property type="entry name" value="Nematode_rcpt-like_serp_H"/>
</dbReference>
<dbReference type="InterPro" id="IPR019422">
    <property type="entry name" value="7TM_GPCR_serpentine_rcpt_Srh"/>
</dbReference>
<comment type="caution">
    <text evidence="2">The sequence shown here is derived from an EMBL/GenBank/DDBJ whole genome shotgun (WGS) entry which is preliminary data.</text>
</comment>
<dbReference type="EMBL" id="PDUG01000005">
    <property type="protein sequence ID" value="PIC23969.1"/>
    <property type="molecule type" value="Genomic_DNA"/>
</dbReference>
<protein>
    <submittedName>
        <fullName evidence="2">Uncharacterized protein</fullName>
    </submittedName>
</protein>
<evidence type="ECO:0000313" key="2">
    <source>
        <dbReference type="EMBL" id="PIC23969.1"/>
    </source>
</evidence>
<organism evidence="2 3">
    <name type="scientific">Caenorhabditis nigoni</name>
    <dbReference type="NCBI Taxonomy" id="1611254"/>
    <lineage>
        <taxon>Eukaryota</taxon>
        <taxon>Metazoa</taxon>
        <taxon>Ecdysozoa</taxon>
        <taxon>Nematoda</taxon>
        <taxon>Chromadorea</taxon>
        <taxon>Rhabditida</taxon>
        <taxon>Rhabditina</taxon>
        <taxon>Rhabditomorpha</taxon>
        <taxon>Rhabditoidea</taxon>
        <taxon>Rhabditidae</taxon>
        <taxon>Peloderinae</taxon>
        <taxon>Caenorhabditis</taxon>
    </lineage>
</organism>
<feature type="transmembrane region" description="Helical" evidence="1">
    <location>
        <begin position="51"/>
        <end position="77"/>
    </location>
</feature>
<keyword evidence="1" id="KW-0812">Transmembrane</keyword>
<dbReference type="Pfam" id="PF10318">
    <property type="entry name" value="7TM_GPCR_Srh"/>
    <property type="match status" value="1"/>
</dbReference>
<accession>A0A2G5T9W8</accession>
<sequence>MNLKTLIEFFESPNSLSLILHLISAMSIPIHGFGFYILIFHSPETMKKVKYYLLNLHFWTVLFDYSIGILTIPMILFPEFAGYPLGFVRLFDVKLSWCPIFVVPSSGGYSIGVATIPRSSHPVDNNGHCVDNVICRVLYNRSV</sequence>
<evidence type="ECO:0000313" key="3">
    <source>
        <dbReference type="Proteomes" id="UP000230233"/>
    </source>
</evidence>
<dbReference type="OrthoDB" id="5877075at2759"/>
<dbReference type="AlphaFoldDB" id="A0A2G5T9W8"/>
<dbReference type="Proteomes" id="UP000230233">
    <property type="component" value="Chromosome V"/>
</dbReference>
<proteinExistence type="predicted"/>
<dbReference type="PANTHER" id="PTHR22941">
    <property type="entry name" value="SERPENTINE RECEPTOR"/>
    <property type="match status" value="1"/>
</dbReference>
<dbReference type="PANTHER" id="PTHR22941:SF2">
    <property type="entry name" value="SERPENTINE RECEPTOR, CLASS H-RELATED"/>
    <property type="match status" value="1"/>
</dbReference>
<gene>
    <name evidence="2" type="primary">Cnig_chr_V.g17478</name>
    <name evidence="2" type="ORF">B9Z55_017478</name>
</gene>
<reference evidence="3" key="1">
    <citation type="submission" date="2017-10" db="EMBL/GenBank/DDBJ databases">
        <title>Rapid genome shrinkage in a self-fertile nematode reveals novel sperm competition proteins.</title>
        <authorList>
            <person name="Yin D."/>
            <person name="Schwarz E.M."/>
            <person name="Thomas C.G."/>
            <person name="Felde R.L."/>
            <person name="Korf I.F."/>
            <person name="Cutter A.D."/>
            <person name="Schartner C.M."/>
            <person name="Ralston E.J."/>
            <person name="Meyer B.J."/>
            <person name="Haag E.S."/>
        </authorList>
    </citation>
    <scope>NUCLEOTIDE SEQUENCE [LARGE SCALE GENOMIC DNA]</scope>
    <source>
        <strain evidence="3">JU1422</strain>
    </source>
</reference>
<keyword evidence="1" id="KW-0472">Membrane</keyword>
<name>A0A2G5T9W8_9PELO</name>
<keyword evidence="1" id="KW-1133">Transmembrane helix</keyword>